<comment type="similarity">
    <text evidence="1">Belongs to the carbon-nitrogen hydrolase superfamily. BTD/VNN family.</text>
</comment>
<dbReference type="InterPro" id="IPR040154">
    <property type="entry name" value="Biotinidase/VNN"/>
</dbReference>
<evidence type="ECO:0000259" key="3">
    <source>
        <dbReference type="PROSITE" id="PS50263"/>
    </source>
</evidence>
<name>A0AAE0GRD2_9CHLO</name>
<organism evidence="4 5">
    <name type="scientific">Cymbomonas tetramitiformis</name>
    <dbReference type="NCBI Taxonomy" id="36881"/>
    <lineage>
        <taxon>Eukaryota</taxon>
        <taxon>Viridiplantae</taxon>
        <taxon>Chlorophyta</taxon>
        <taxon>Pyramimonadophyceae</taxon>
        <taxon>Pyramimonadales</taxon>
        <taxon>Pyramimonadaceae</taxon>
        <taxon>Cymbomonas</taxon>
    </lineage>
</organism>
<dbReference type="AlphaFoldDB" id="A0AAE0GRD2"/>
<dbReference type="PANTHER" id="PTHR10609">
    <property type="entry name" value="BIOTINIDASE-RELATED"/>
    <property type="match status" value="1"/>
</dbReference>
<evidence type="ECO:0000256" key="2">
    <source>
        <dbReference type="SAM" id="SignalP"/>
    </source>
</evidence>
<accession>A0AAE0GRD2</accession>
<dbReference type="EMBL" id="LGRX02003525">
    <property type="protein sequence ID" value="KAK3282141.1"/>
    <property type="molecule type" value="Genomic_DNA"/>
</dbReference>
<reference evidence="4 5" key="1">
    <citation type="journal article" date="2015" name="Genome Biol. Evol.">
        <title>Comparative Genomics of a Bacterivorous Green Alga Reveals Evolutionary Causalities and Consequences of Phago-Mixotrophic Mode of Nutrition.</title>
        <authorList>
            <person name="Burns J.A."/>
            <person name="Paasch A."/>
            <person name="Narechania A."/>
            <person name="Kim E."/>
        </authorList>
    </citation>
    <scope>NUCLEOTIDE SEQUENCE [LARGE SCALE GENOMIC DNA]</scope>
    <source>
        <strain evidence="4 5">PLY_AMNH</strain>
    </source>
</reference>
<dbReference type="SUPFAM" id="SSF56317">
    <property type="entry name" value="Carbon-nitrogen hydrolase"/>
    <property type="match status" value="1"/>
</dbReference>
<dbReference type="InterPro" id="IPR036526">
    <property type="entry name" value="C-N_Hydrolase_sf"/>
</dbReference>
<dbReference type="Proteomes" id="UP001190700">
    <property type="component" value="Unassembled WGS sequence"/>
</dbReference>
<dbReference type="PROSITE" id="PS50263">
    <property type="entry name" value="CN_HYDROLASE"/>
    <property type="match status" value="1"/>
</dbReference>
<dbReference type="GO" id="GO:0016810">
    <property type="term" value="F:hydrolase activity, acting on carbon-nitrogen (but not peptide) bonds"/>
    <property type="evidence" value="ECO:0007669"/>
    <property type="project" value="UniProtKB-ARBA"/>
</dbReference>
<feature type="signal peptide" evidence="2">
    <location>
        <begin position="1"/>
        <end position="17"/>
    </location>
</feature>
<sequence length="494" mass="52475">MFVLLLTTLLLSHLSAAYKIAYVEHQATSACGAGSCGPVTKAKNVRTLVDYAAKAARAGADIIVFPEYGITGFSSYPKRSWISGGYVESWTTASGIPCDLGRDFRDAPSVVTLSCAARANKIALVANLVHYTVQGYVFNTDVVFDTDGTFLAFYHKQNLWGEANMDVPQDCPEVEFTPSFGVRFGLITCADLIYQQPALELVMKGIKHFILPAAWSDDMAQMQVLGYAQGWSLRTGVTLTVCNQRTSTESGSGVFVAGSPASYVFSLDSKEGTLHFAQVDAEVVGNASEPVHSKVHMPHTVPVAQREVLLNGTEEPSKIRMSGRWTFAPLAAGEVCTGSKSVCCEANITGGGAAGFVLAAVDGQDKYSDLSWGAMACAILPCAAPGPECLSYHKPTGTLTSIILATTMPSGAWLVPEVIGTARHGSGQTLLEAGSTRNAKGGHFDFTATEGGKTRLVVQADDEGSLSSVIIYGREFARDPLPYTCPQQSPHGNL</sequence>
<keyword evidence="5" id="KW-1185">Reference proteome</keyword>
<dbReference type="Pfam" id="PF00795">
    <property type="entry name" value="CN_hydrolase"/>
    <property type="match status" value="1"/>
</dbReference>
<dbReference type="Gene3D" id="3.60.110.10">
    <property type="entry name" value="Carbon-nitrogen hydrolase"/>
    <property type="match status" value="1"/>
</dbReference>
<evidence type="ECO:0000313" key="5">
    <source>
        <dbReference type="Proteomes" id="UP001190700"/>
    </source>
</evidence>
<dbReference type="PANTHER" id="PTHR10609:SF14">
    <property type="entry name" value="BIOTINIDASE"/>
    <property type="match status" value="1"/>
</dbReference>
<keyword evidence="2" id="KW-0732">Signal</keyword>
<gene>
    <name evidence="4" type="ORF">CYMTET_10114</name>
</gene>
<proteinExistence type="inferred from homology"/>
<feature type="domain" description="CN hydrolase" evidence="3">
    <location>
        <begin position="18"/>
        <end position="281"/>
    </location>
</feature>
<dbReference type="InterPro" id="IPR003010">
    <property type="entry name" value="C-N_Hydrolase"/>
</dbReference>
<feature type="chain" id="PRO_5042015830" description="CN hydrolase domain-containing protein" evidence="2">
    <location>
        <begin position="18"/>
        <end position="494"/>
    </location>
</feature>
<evidence type="ECO:0000313" key="4">
    <source>
        <dbReference type="EMBL" id="KAK3282141.1"/>
    </source>
</evidence>
<protein>
    <recommendedName>
        <fullName evidence="3">CN hydrolase domain-containing protein</fullName>
    </recommendedName>
</protein>
<evidence type="ECO:0000256" key="1">
    <source>
        <dbReference type="ARBA" id="ARBA00008225"/>
    </source>
</evidence>
<comment type="caution">
    <text evidence="4">The sequence shown here is derived from an EMBL/GenBank/DDBJ whole genome shotgun (WGS) entry which is preliminary data.</text>
</comment>